<keyword evidence="3" id="KW-1185">Reference proteome</keyword>
<feature type="compositionally biased region" description="Basic and acidic residues" evidence="1">
    <location>
        <begin position="29"/>
        <end position="44"/>
    </location>
</feature>
<reference evidence="2 3" key="1">
    <citation type="journal article" date="2014" name="Int. J. Syst. Evol. Microbiol.">
        <title>Complete genome sequence of Corynebacterium casei LMG S-19264T (=DSM 44701T), isolated from a smear-ripened cheese.</title>
        <authorList>
            <consortium name="US DOE Joint Genome Institute (JGI-PGF)"/>
            <person name="Walter F."/>
            <person name="Albersmeier A."/>
            <person name="Kalinowski J."/>
            <person name="Ruckert C."/>
        </authorList>
    </citation>
    <scope>NUCLEOTIDE SEQUENCE [LARGE SCALE GENOMIC DNA]</scope>
    <source>
        <strain evidence="2 3">JCM 4677</strain>
    </source>
</reference>
<proteinExistence type="predicted"/>
<evidence type="ECO:0000256" key="1">
    <source>
        <dbReference type="SAM" id="MobiDB-lite"/>
    </source>
</evidence>
<sequence>MGPALALHVPVDERRSGMVARGALGKAARAPEGKRGDVIRKEEGLDTGPTLCRT</sequence>
<name>A0A7G1PDF0_9ACTN</name>
<accession>A0A7G1PDF0</accession>
<dbReference type="AlphaFoldDB" id="A0A7G1PDF0"/>
<evidence type="ECO:0000313" key="3">
    <source>
        <dbReference type="Proteomes" id="UP000516444"/>
    </source>
</evidence>
<gene>
    <name evidence="2" type="ORF">GCM10017557_69630</name>
</gene>
<protein>
    <submittedName>
        <fullName evidence="2">Uncharacterized protein</fullName>
    </submittedName>
</protein>
<dbReference type="Proteomes" id="UP000516444">
    <property type="component" value="Chromosome"/>
</dbReference>
<feature type="region of interest" description="Disordered" evidence="1">
    <location>
        <begin position="24"/>
        <end position="54"/>
    </location>
</feature>
<evidence type="ECO:0000313" key="2">
    <source>
        <dbReference type="EMBL" id="BCL32104.1"/>
    </source>
</evidence>
<dbReference type="EMBL" id="AP023440">
    <property type="protein sequence ID" value="BCL32104.1"/>
    <property type="molecule type" value="Genomic_DNA"/>
</dbReference>
<dbReference type="KEGG" id="sgm:GCM10017557_69630"/>
<organism evidence="2 3">
    <name type="scientific">Streptomyces aurantiacus</name>
    <dbReference type="NCBI Taxonomy" id="47760"/>
    <lineage>
        <taxon>Bacteria</taxon>
        <taxon>Bacillati</taxon>
        <taxon>Actinomycetota</taxon>
        <taxon>Actinomycetes</taxon>
        <taxon>Kitasatosporales</taxon>
        <taxon>Streptomycetaceae</taxon>
        <taxon>Streptomyces</taxon>
        <taxon>Streptomyces aurantiacus group</taxon>
    </lineage>
</organism>